<keyword evidence="7" id="KW-0436">Ligase</keyword>
<name>A0ABY1QIF1_9SPHN</name>
<keyword evidence="2 5" id="KW-0812">Transmembrane</keyword>
<dbReference type="EMBL" id="FXUI01000006">
    <property type="protein sequence ID" value="SMP71904.1"/>
    <property type="molecule type" value="Genomic_DNA"/>
</dbReference>
<feature type="transmembrane region" description="Helical" evidence="5">
    <location>
        <begin position="121"/>
        <end position="138"/>
    </location>
</feature>
<feature type="transmembrane region" description="Helical" evidence="5">
    <location>
        <begin position="92"/>
        <end position="109"/>
    </location>
</feature>
<dbReference type="Pfam" id="PF04932">
    <property type="entry name" value="Wzy_C"/>
    <property type="match status" value="1"/>
</dbReference>
<feature type="transmembrane region" description="Helical" evidence="5">
    <location>
        <begin position="66"/>
        <end position="85"/>
    </location>
</feature>
<dbReference type="InterPro" id="IPR051533">
    <property type="entry name" value="WaaL-like"/>
</dbReference>
<feature type="transmembrane region" description="Helical" evidence="5">
    <location>
        <begin position="259"/>
        <end position="279"/>
    </location>
</feature>
<gene>
    <name evidence="7" type="ORF">SAMN06296065_10683</name>
</gene>
<keyword evidence="3 5" id="KW-1133">Transmembrane helix</keyword>
<feature type="domain" description="O-antigen ligase-related" evidence="6">
    <location>
        <begin position="218"/>
        <end position="369"/>
    </location>
</feature>
<feature type="transmembrane region" description="Helical" evidence="5">
    <location>
        <begin position="235"/>
        <end position="252"/>
    </location>
</feature>
<comment type="caution">
    <text evidence="7">The sequence shown here is derived from an EMBL/GenBank/DDBJ whole genome shotgun (WGS) entry which is preliminary data.</text>
</comment>
<dbReference type="InterPro" id="IPR007016">
    <property type="entry name" value="O-antigen_ligase-rel_domated"/>
</dbReference>
<dbReference type="GO" id="GO:0016874">
    <property type="term" value="F:ligase activity"/>
    <property type="evidence" value="ECO:0007669"/>
    <property type="project" value="UniProtKB-KW"/>
</dbReference>
<feature type="transmembrane region" description="Helical" evidence="5">
    <location>
        <begin position="12"/>
        <end position="32"/>
    </location>
</feature>
<accession>A0ABY1QIF1</accession>
<proteinExistence type="predicted"/>
<organism evidence="7 8">
    <name type="scientific">Novosphingobium panipatense</name>
    <dbReference type="NCBI Taxonomy" id="428991"/>
    <lineage>
        <taxon>Bacteria</taxon>
        <taxon>Pseudomonadati</taxon>
        <taxon>Pseudomonadota</taxon>
        <taxon>Alphaproteobacteria</taxon>
        <taxon>Sphingomonadales</taxon>
        <taxon>Sphingomonadaceae</taxon>
        <taxon>Novosphingobium</taxon>
    </lineage>
</organism>
<sequence length="450" mass="47835">MLALTDGSPPLPLFLVLPVLLGYAVLVVFLCVRVSASTSFLVSAFALRLAMSSQPEFSFAASPAGLSWNALVSVALVAIGSQVLLRSRAVPLVLVPLVPLAFLVAISAALNGEAAGGVETLVKYAYFAMIALAAYDAFRADGYAAVLSRLLSTFSLPLTMQCASLVLGISKANESDGSASYIGGYNHEASFSIILLTALLTAMLHPGLKGRYKILVGAITISGIAAANYRTAILAAAPLLIGLLISAAAAAVPPRQRGVAGILIVLAMLAAVPVIPVIAGERFEAIATLAANPEIVNKSPDDFQEADREMMSGRLFLWSQYIDAWQQGGSRQHLIGFGANAWEGRYRYYAHNTLVSTLYELGALGVMAMLLLWSWMLALALSAARGHRLTLVTAHLGFFVLNMATMPIWMIEGLLFYGLLCGFTIHAWLDRSRVAPGPSRNEGRPVSVFH</sequence>
<protein>
    <submittedName>
        <fullName evidence="7">O-Antigen ligase</fullName>
    </submittedName>
</protein>
<dbReference type="PANTHER" id="PTHR37422:SF13">
    <property type="entry name" value="LIPOPOLYSACCHARIDE BIOSYNTHESIS PROTEIN PA4999-RELATED"/>
    <property type="match status" value="1"/>
</dbReference>
<evidence type="ECO:0000256" key="1">
    <source>
        <dbReference type="ARBA" id="ARBA00004141"/>
    </source>
</evidence>
<evidence type="ECO:0000313" key="8">
    <source>
        <dbReference type="Proteomes" id="UP001157910"/>
    </source>
</evidence>
<keyword evidence="8" id="KW-1185">Reference proteome</keyword>
<dbReference type="Proteomes" id="UP001157910">
    <property type="component" value="Unassembled WGS sequence"/>
</dbReference>
<reference evidence="7 8" key="1">
    <citation type="submission" date="2017-05" db="EMBL/GenBank/DDBJ databases">
        <authorList>
            <person name="Varghese N."/>
            <person name="Submissions S."/>
        </authorList>
    </citation>
    <scope>NUCLEOTIDE SEQUENCE [LARGE SCALE GENOMIC DNA]</scope>
    <source>
        <strain evidence="7 8">SM16</strain>
    </source>
</reference>
<dbReference type="RefSeq" id="WP_283406307.1">
    <property type="nucleotide sequence ID" value="NZ_FXUI01000006.1"/>
</dbReference>
<feature type="transmembrane region" description="Helical" evidence="5">
    <location>
        <begin position="189"/>
        <end position="205"/>
    </location>
</feature>
<evidence type="ECO:0000256" key="3">
    <source>
        <dbReference type="ARBA" id="ARBA00022989"/>
    </source>
</evidence>
<feature type="transmembrane region" description="Helical" evidence="5">
    <location>
        <begin position="361"/>
        <end position="382"/>
    </location>
</feature>
<evidence type="ECO:0000313" key="7">
    <source>
        <dbReference type="EMBL" id="SMP71904.1"/>
    </source>
</evidence>
<evidence type="ECO:0000256" key="4">
    <source>
        <dbReference type="ARBA" id="ARBA00023136"/>
    </source>
</evidence>
<keyword evidence="4 5" id="KW-0472">Membrane</keyword>
<evidence type="ECO:0000256" key="2">
    <source>
        <dbReference type="ARBA" id="ARBA00022692"/>
    </source>
</evidence>
<dbReference type="PANTHER" id="PTHR37422">
    <property type="entry name" value="TEICHURONIC ACID BIOSYNTHESIS PROTEIN TUAE"/>
    <property type="match status" value="1"/>
</dbReference>
<feature type="transmembrane region" description="Helical" evidence="5">
    <location>
        <begin position="414"/>
        <end position="430"/>
    </location>
</feature>
<comment type="subcellular location">
    <subcellularLocation>
        <location evidence="1">Membrane</location>
        <topology evidence="1">Multi-pass membrane protein</topology>
    </subcellularLocation>
</comment>
<evidence type="ECO:0000256" key="5">
    <source>
        <dbReference type="SAM" id="Phobius"/>
    </source>
</evidence>
<evidence type="ECO:0000259" key="6">
    <source>
        <dbReference type="Pfam" id="PF04932"/>
    </source>
</evidence>